<protein>
    <recommendedName>
        <fullName evidence="1">diguanylate cyclase</fullName>
        <ecNumber evidence="1">2.7.7.65</ecNumber>
    </recommendedName>
</protein>
<feature type="region of interest" description="Disordered" evidence="3">
    <location>
        <begin position="1"/>
        <end position="30"/>
    </location>
</feature>
<dbReference type="SMART" id="SM00267">
    <property type="entry name" value="GGDEF"/>
    <property type="match status" value="1"/>
</dbReference>
<dbReference type="EC" id="2.7.7.65" evidence="1"/>
<dbReference type="CDD" id="cd01949">
    <property type="entry name" value="GGDEF"/>
    <property type="match status" value="1"/>
</dbReference>
<dbReference type="Proteomes" id="UP000594118">
    <property type="component" value="Chromosome"/>
</dbReference>
<reference evidence="5 6" key="1">
    <citation type="submission" date="2019-10" db="EMBL/GenBank/DDBJ databases">
        <title>Pseudopuniceibacterium sp. HQ09 islated from Antarctica.</title>
        <authorList>
            <person name="Liao L."/>
            <person name="Su S."/>
            <person name="Chen B."/>
            <person name="Yu Y."/>
        </authorList>
    </citation>
    <scope>NUCLEOTIDE SEQUENCE [LARGE SCALE GENOMIC DNA]</scope>
    <source>
        <strain evidence="5 6">HQ09</strain>
    </source>
</reference>
<dbReference type="Gene3D" id="3.30.70.270">
    <property type="match status" value="1"/>
</dbReference>
<evidence type="ECO:0000313" key="5">
    <source>
        <dbReference type="EMBL" id="QOL79768.1"/>
    </source>
</evidence>
<proteinExistence type="predicted"/>
<evidence type="ECO:0000256" key="1">
    <source>
        <dbReference type="ARBA" id="ARBA00012528"/>
    </source>
</evidence>
<name>A0A7L9WJN8_9RHOB</name>
<dbReference type="NCBIfam" id="TIGR00254">
    <property type="entry name" value="GGDEF"/>
    <property type="match status" value="1"/>
</dbReference>
<dbReference type="SUPFAM" id="SSF55073">
    <property type="entry name" value="Nucleotide cyclase"/>
    <property type="match status" value="1"/>
</dbReference>
<evidence type="ECO:0000313" key="6">
    <source>
        <dbReference type="Proteomes" id="UP000594118"/>
    </source>
</evidence>
<dbReference type="EMBL" id="CP045201">
    <property type="protein sequence ID" value="QOL79768.1"/>
    <property type="molecule type" value="Genomic_DNA"/>
</dbReference>
<dbReference type="InterPro" id="IPR000160">
    <property type="entry name" value="GGDEF_dom"/>
</dbReference>
<dbReference type="GO" id="GO:0052621">
    <property type="term" value="F:diguanylate cyclase activity"/>
    <property type="evidence" value="ECO:0007669"/>
    <property type="project" value="UniProtKB-EC"/>
</dbReference>
<keyword evidence="6" id="KW-1185">Reference proteome</keyword>
<sequence>MIRPFLAPTSQGSGPVKTVDTLQGKTAPKGRKARATLTEAHTQLIGLIERSGVMFALYDGFDRMRYANAAFRDAFGLTPDEEPTWADHMRRNYPLKLGTIIKADNFEKWLTETQARRGKSRFKSYETDLYDGRWLQMTETVQADGWLLSIATDISGLRAEDRLLRQDRDFAIKASQTDDLTGIANRRFVTQRLQDVLAQGTAPGEHLGCVCLLDIDHFKSINDRFGHSGGDVVLRDFTRTLLAMLRRNDTFGRIGGEEFMLILPEASLPEAELVIERMLYSIRRSDPLGPDKPCRYSFSAGLADLRFGDTVDDIYTRADAALYAAKSAGRDRIEIGTR</sequence>
<evidence type="ECO:0000259" key="4">
    <source>
        <dbReference type="PROSITE" id="PS50887"/>
    </source>
</evidence>
<dbReference type="Pfam" id="PF00990">
    <property type="entry name" value="GGDEF"/>
    <property type="match status" value="1"/>
</dbReference>
<dbReference type="FunFam" id="3.30.70.270:FF:000001">
    <property type="entry name" value="Diguanylate cyclase domain protein"/>
    <property type="match status" value="1"/>
</dbReference>
<dbReference type="PANTHER" id="PTHR45138:SF9">
    <property type="entry name" value="DIGUANYLATE CYCLASE DGCM-RELATED"/>
    <property type="match status" value="1"/>
</dbReference>
<organism evidence="5 6">
    <name type="scientific">Pseudooceanicola spongiae</name>
    <dbReference type="NCBI Taxonomy" id="2613965"/>
    <lineage>
        <taxon>Bacteria</taxon>
        <taxon>Pseudomonadati</taxon>
        <taxon>Pseudomonadota</taxon>
        <taxon>Alphaproteobacteria</taxon>
        <taxon>Rhodobacterales</taxon>
        <taxon>Paracoccaceae</taxon>
        <taxon>Pseudooceanicola</taxon>
    </lineage>
</organism>
<feature type="domain" description="GGDEF" evidence="4">
    <location>
        <begin position="206"/>
        <end position="338"/>
    </location>
</feature>
<dbReference type="AlphaFoldDB" id="A0A7L9WJN8"/>
<accession>A0A7L9WJN8</accession>
<comment type="catalytic activity">
    <reaction evidence="2">
        <text>2 GTP = 3',3'-c-di-GMP + 2 diphosphate</text>
        <dbReference type="Rhea" id="RHEA:24898"/>
        <dbReference type="ChEBI" id="CHEBI:33019"/>
        <dbReference type="ChEBI" id="CHEBI:37565"/>
        <dbReference type="ChEBI" id="CHEBI:58805"/>
        <dbReference type="EC" id="2.7.7.65"/>
    </reaction>
</comment>
<dbReference type="InterPro" id="IPR043128">
    <property type="entry name" value="Rev_trsase/Diguanyl_cyclase"/>
</dbReference>
<dbReference type="KEGG" id="pshq:F3W81_02405"/>
<evidence type="ECO:0000256" key="3">
    <source>
        <dbReference type="SAM" id="MobiDB-lite"/>
    </source>
</evidence>
<evidence type="ECO:0000256" key="2">
    <source>
        <dbReference type="ARBA" id="ARBA00034247"/>
    </source>
</evidence>
<dbReference type="InterPro" id="IPR050469">
    <property type="entry name" value="Diguanylate_Cyclase"/>
</dbReference>
<dbReference type="PROSITE" id="PS50887">
    <property type="entry name" value="GGDEF"/>
    <property type="match status" value="1"/>
</dbReference>
<dbReference type="InterPro" id="IPR029787">
    <property type="entry name" value="Nucleotide_cyclase"/>
</dbReference>
<gene>
    <name evidence="5" type="ORF">F3W81_02405</name>
</gene>
<dbReference type="PANTHER" id="PTHR45138">
    <property type="entry name" value="REGULATORY COMPONENTS OF SENSORY TRANSDUCTION SYSTEM"/>
    <property type="match status" value="1"/>
</dbReference>